<feature type="region of interest" description="Disordered" evidence="13">
    <location>
        <begin position="294"/>
        <end position="328"/>
    </location>
</feature>
<evidence type="ECO:0000259" key="15">
    <source>
        <dbReference type="PROSITE" id="PS51873"/>
    </source>
</evidence>
<evidence type="ECO:0000256" key="11">
    <source>
        <dbReference type="ARBA" id="ARBA00022989"/>
    </source>
</evidence>
<evidence type="ECO:0000256" key="12">
    <source>
        <dbReference type="ARBA" id="ARBA00023136"/>
    </source>
</evidence>
<evidence type="ECO:0000313" key="17">
    <source>
        <dbReference type="Proteomes" id="UP000663853"/>
    </source>
</evidence>
<feature type="domain" description="RING-type" evidence="15">
    <location>
        <begin position="583"/>
        <end position="791"/>
    </location>
</feature>
<evidence type="ECO:0000256" key="5">
    <source>
        <dbReference type="ARBA" id="ARBA00022723"/>
    </source>
</evidence>
<dbReference type="InterPro" id="IPR047544">
    <property type="entry name" value="RING-HC_RBR_RNF216"/>
</dbReference>
<feature type="compositionally biased region" description="Low complexity" evidence="13">
    <location>
        <begin position="462"/>
        <end position="475"/>
    </location>
</feature>
<evidence type="ECO:0000256" key="10">
    <source>
        <dbReference type="ARBA" id="ARBA00022833"/>
    </source>
</evidence>
<dbReference type="Gene3D" id="1.20.120.1750">
    <property type="match status" value="1"/>
</dbReference>
<keyword evidence="6" id="KW-0677">Repeat</keyword>
<dbReference type="PROSITE" id="PS51873">
    <property type="entry name" value="TRIAD"/>
    <property type="match status" value="1"/>
</dbReference>
<dbReference type="AlphaFoldDB" id="A0A8H3D7W0"/>
<keyword evidence="11 14" id="KW-1133">Transmembrane helix</keyword>
<dbReference type="Pfam" id="PF26200">
    <property type="entry name" value="Rcat_RNF216"/>
    <property type="match status" value="1"/>
</dbReference>
<feature type="transmembrane region" description="Helical" evidence="14">
    <location>
        <begin position="96"/>
        <end position="119"/>
    </location>
</feature>
<evidence type="ECO:0000256" key="14">
    <source>
        <dbReference type="SAM" id="Phobius"/>
    </source>
</evidence>
<dbReference type="GO" id="GO:0008270">
    <property type="term" value="F:zinc ion binding"/>
    <property type="evidence" value="ECO:0007669"/>
    <property type="project" value="UniProtKB-KW"/>
</dbReference>
<evidence type="ECO:0000256" key="3">
    <source>
        <dbReference type="ARBA" id="ARBA00022679"/>
    </source>
</evidence>
<keyword evidence="7" id="KW-0863">Zinc-finger</keyword>
<dbReference type="CDD" id="cd20353">
    <property type="entry name" value="Rcat_RBR_RNF216"/>
    <property type="match status" value="1"/>
</dbReference>
<dbReference type="CDD" id="cd16630">
    <property type="entry name" value="RING-HC_RBR_RNF216"/>
    <property type="match status" value="1"/>
</dbReference>
<dbReference type="PANTHER" id="PTHR11009">
    <property type="entry name" value="DER1-LIKE PROTEIN, DERLIN"/>
    <property type="match status" value="1"/>
</dbReference>
<keyword evidence="10" id="KW-0862">Zinc</keyword>
<organism evidence="16 17">
    <name type="scientific">Rhizoctonia solani</name>
    <dbReference type="NCBI Taxonomy" id="456999"/>
    <lineage>
        <taxon>Eukaryota</taxon>
        <taxon>Fungi</taxon>
        <taxon>Dikarya</taxon>
        <taxon>Basidiomycota</taxon>
        <taxon>Agaricomycotina</taxon>
        <taxon>Agaricomycetes</taxon>
        <taxon>Cantharellales</taxon>
        <taxon>Ceratobasidiaceae</taxon>
        <taxon>Rhizoctonia</taxon>
    </lineage>
</organism>
<keyword evidence="3" id="KW-0808">Transferase</keyword>
<sequence>MPVGIEAWLTEVPPITRAWMVLSVATSVAVQCQMVTPVQLYFSFGSAFGHMQPWRLLTTFLYFGPLSLDFVFHIFFFMRYSRMLEESSFANRPASYFWLLLTSSVFLVVVSPLFTLPFLSSPLGFVPIYVWSRRHPTTQISLFGLVTITAPYLPLALVGFSWIINGTWKAAAGDLVGCAVGHIGWFVRDVWTREAMGGETFLSAPPEAIDTSCTTPQHLEQMADREKLLEDILGVLPDMNPPWLQYQIALHLAIDPDPSHTQMRILDSAFAHGYVKVAEQPALPGIPPIPQHAVAAPVPPPLAHPPPVPSDARAGEKRKAPEPAVAPDAKRRAIGKTVDFTQTIRPFVQGRDFKYQELSLSYLNAKLVNLPMNYIRRQFHKFQYLVPAYLAVRQELAAGSLNGVLLKKRRYTTGPYGAECEPSPLFVAEKRALDAYIASGCKDMNLLCQAAPPQEIEPVRPRTPSAPSSQSSSRSNTPIAGPSQSSVPNSTQSSYTSVGSSVKRWGPPGQGSRAENRAHQSRSPSPLARQHGSRSPTPIEIETQATEASVLVIESQDSDVMVIDSQLDEPQLRRSPSPGPQPANPECGCCFSEYDFSEMLQCAEGHLFCPECTKKNAETTVGDNKPEILCMDLSGCHAPFPDEQLQRVLSPKTLDLLQRIRQKKDIDDAGIRGLEHCPFCDYAYIIADNGPTFLCQNPSCMAVSCRKCRRVEHGGKSCEEVTQKEKSSQGEHAIAEAMTMALVRDCPECKTPFMKESGCNKMNCPTCGTVSCYICRQRVSQISPYTHFDRDPDAYDLPPDRRKCPLWDIDRTGRAGGSPTRLHNEAVARAEREARVRYASLPKLNAPKF</sequence>
<dbReference type="EMBL" id="CAJMXA010003873">
    <property type="protein sequence ID" value="CAE6518468.1"/>
    <property type="molecule type" value="Genomic_DNA"/>
</dbReference>
<evidence type="ECO:0000256" key="6">
    <source>
        <dbReference type="ARBA" id="ARBA00022737"/>
    </source>
</evidence>
<dbReference type="InterPro" id="IPR047546">
    <property type="entry name" value="Rcat_RBR_RNF216"/>
</dbReference>
<keyword evidence="9" id="KW-0256">Endoplasmic reticulum</keyword>
<evidence type="ECO:0000256" key="8">
    <source>
        <dbReference type="ARBA" id="ARBA00022786"/>
    </source>
</evidence>
<feature type="region of interest" description="Disordered" evidence="13">
    <location>
        <begin position="455"/>
        <end position="536"/>
    </location>
</feature>
<dbReference type="InterPro" id="IPR044066">
    <property type="entry name" value="TRIAD_supradom"/>
</dbReference>
<dbReference type="GO" id="GO:0006950">
    <property type="term" value="P:response to stress"/>
    <property type="evidence" value="ECO:0007669"/>
    <property type="project" value="UniProtKB-ARBA"/>
</dbReference>
<dbReference type="GO" id="GO:0016740">
    <property type="term" value="F:transferase activity"/>
    <property type="evidence" value="ECO:0007669"/>
    <property type="project" value="UniProtKB-KW"/>
</dbReference>
<comment type="similarity">
    <text evidence="2">Belongs to the derlin family.</text>
</comment>
<dbReference type="CDD" id="cd20339">
    <property type="entry name" value="BRcat_RBR_RNF216"/>
    <property type="match status" value="1"/>
</dbReference>
<proteinExistence type="inferred from homology"/>
<dbReference type="SUPFAM" id="SSF144091">
    <property type="entry name" value="Rhomboid-like"/>
    <property type="match status" value="1"/>
</dbReference>
<keyword evidence="8" id="KW-0833">Ubl conjugation pathway</keyword>
<dbReference type="GO" id="GO:0005789">
    <property type="term" value="C:endoplasmic reticulum membrane"/>
    <property type="evidence" value="ECO:0007669"/>
    <property type="project" value="UniProtKB-SubCell"/>
</dbReference>
<keyword evidence="5" id="KW-0479">Metal-binding</keyword>
<evidence type="ECO:0000256" key="2">
    <source>
        <dbReference type="ARBA" id="ARBA00008917"/>
    </source>
</evidence>
<evidence type="ECO:0000256" key="4">
    <source>
        <dbReference type="ARBA" id="ARBA00022692"/>
    </source>
</evidence>
<dbReference type="Proteomes" id="UP000663853">
    <property type="component" value="Unassembled WGS sequence"/>
</dbReference>
<comment type="subcellular location">
    <subcellularLocation>
        <location evidence="1">Endoplasmic reticulum membrane</location>
        <topology evidence="1">Multi-pass membrane protein</topology>
    </subcellularLocation>
</comment>
<dbReference type="InterPro" id="IPR047545">
    <property type="entry name" value="BRcat_RBR_RNF216"/>
</dbReference>
<feature type="compositionally biased region" description="Pro residues" evidence="13">
    <location>
        <begin position="297"/>
        <end position="309"/>
    </location>
</feature>
<comment type="caution">
    <text evidence="16">The sequence shown here is derived from an EMBL/GenBank/DDBJ whole genome shotgun (WGS) entry which is preliminary data.</text>
</comment>
<dbReference type="InterPro" id="IPR035952">
    <property type="entry name" value="Rhomboid-like_sf"/>
</dbReference>
<name>A0A8H3D7W0_9AGAM</name>
<reference evidence="16" key="1">
    <citation type="submission" date="2021-01" db="EMBL/GenBank/DDBJ databases">
        <authorList>
            <person name="Kaushik A."/>
        </authorList>
    </citation>
    <scope>NUCLEOTIDE SEQUENCE</scope>
    <source>
        <strain evidence="16">AG6-10EEA</strain>
    </source>
</reference>
<accession>A0A8H3D7W0</accession>
<evidence type="ECO:0000256" key="13">
    <source>
        <dbReference type="SAM" id="MobiDB-lite"/>
    </source>
</evidence>
<dbReference type="SUPFAM" id="SSF57850">
    <property type="entry name" value="RING/U-box"/>
    <property type="match status" value="2"/>
</dbReference>
<evidence type="ECO:0000256" key="7">
    <source>
        <dbReference type="ARBA" id="ARBA00022771"/>
    </source>
</evidence>
<protein>
    <recommendedName>
        <fullName evidence="15">RING-type domain-containing protein</fullName>
    </recommendedName>
</protein>
<feature type="transmembrane region" description="Helical" evidence="14">
    <location>
        <begin position="54"/>
        <end position="76"/>
    </location>
</feature>
<evidence type="ECO:0000313" key="16">
    <source>
        <dbReference type="EMBL" id="CAE6518468.1"/>
    </source>
</evidence>
<feature type="compositionally biased region" description="Low complexity" evidence="13">
    <location>
        <begin position="482"/>
        <end position="502"/>
    </location>
</feature>
<evidence type="ECO:0000256" key="9">
    <source>
        <dbReference type="ARBA" id="ARBA00022824"/>
    </source>
</evidence>
<evidence type="ECO:0000256" key="1">
    <source>
        <dbReference type="ARBA" id="ARBA00004477"/>
    </source>
</evidence>
<keyword evidence="4 14" id="KW-0812">Transmembrane</keyword>
<dbReference type="InterPro" id="IPR007599">
    <property type="entry name" value="DER1"/>
</dbReference>
<dbReference type="Pfam" id="PF04511">
    <property type="entry name" value="DER1"/>
    <property type="match status" value="1"/>
</dbReference>
<feature type="transmembrane region" description="Helical" evidence="14">
    <location>
        <begin position="18"/>
        <end position="42"/>
    </location>
</feature>
<keyword evidence="12 14" id="KW-0472">Membrane</keyword>
<gene>
    <name evidence="16" type="ORF">RDB_LOCUS142245</name>
</gene>
<feature type="transmembrane region" description="Helical" evidence="14">
    <location>
        <begin position="140"/>
        <end position="164"/>
    </location>
</feature>